<feature type="compositionally biased region" description="Polar residues" evidence="1">
    <location>
        <begin position="188"/>
        <end position="205"/>
    </location>
</feature>
<reference evidence="2" key="2">
    <citation type="submission" date="2021-08" db="EMBL/GenBank/DDBJ databases">
        <authorList>
            <person name="Tani A."/>
            <person name="Ola A."/>
            <person name="Ogura Y."/>
            <person name="Katsura K."/>
            <person name="Hayashi T."/>
        </authorList>
    </citation>
    <scope>NUCLEOTIDE SEQUENCE</scope>
    <source>
        <strain evidence="2">JCM 32048</strain>
    </source>
</reference>
<evidence type="ECO:0000313" key="3">
    <source>
        <dbReference type="Proteomes" id="UP001055286"/>
    </source>
</evidence>
<gene>
    <name evidence="2" type="ORF">MPEAHAMD_5328</name>
</gene>
<comment type="caution">
    <text evidence="2">The sequence shown here is derived from an EMBL/GenBank/DDBJ whole genome shotgun (WGS) entry which is preliminary data.</text>
</comment>
<sequence length="211" mass="23388">MIVTPYPGRTGEPVATHEGVLLLFDRRAMPPPLNSPVEVMILKAPGLRYHSDYAAMTPEEQERNPPRFPFLFVRPVTDDDALVEHDGFECSGSMCRTSANLTAASDHLLATRYGIGLGWITPGRTPVLSVSNVNTRWPETPRPLVPGKAYLAGADVRQGLSRITGVPDLDQLDPAVVNRLTRIRAWREQQNPPQTRRTVDTLTSRRGQRSA</sequence>
<keyword evidence="3" id="KW-1185">Reference proteome</keyword>
<evidence type="ECO:0000256" key="1">
    <source>
        <dbReference type="SAM" id="MobiDB-lite"/>
    </source>
</evidence>
<proteinExistence type="predicted"/>
<dbReference type="Proteomes" id="UP001055286">
    <property type="component" value="Unassembled WGS sequence"/>
</dbReference>
<name>A0AA37M7U1_9HYPH</name>
<feature type="region of interest" description="Disordered" evidence="1">
    <location>
        <begin position="187"/>
        <end position="211"/>
    </location>
</feature>
<reference evidence="2" key="1">
    <citation type="journal article" date="2016" name="Front. Microbiol.">
        <title>Genome Sequence of the Piezophilic, Mesophilic Sulfate-Reducing Bacterium Desulfovibrio indicus J2T.</title>
        <authorList>
            <person name="Cao J."/>
            <person name="Maignien L."/>
            <person name="Shao Z."/>
            <person name="Alain K."/>
            <person name="Jebbar M."/>
        </authorList>
    </citation>
    <scope>NUCLEOTIDE SEQUENCE</scope>
    <source>
        <strain evidence="2">JCM 32048</strain>
    </source>
</reference>
<protein>
    <submittedName>
        <fullName evidence="2">Uncharacterized protein</fullName>
    </submittedName>
</protein>
<evidence type="ECO:0000313" key="2">
    <source>
        <dbReference type="EMBL" id="GJD65141.1"/>
    </source>
</evidence>
<accession>A0AA37M7U1</accession>
<organism evidence="2 3">
    <name type="scientific">Methylobacterium frigidaeris</name>
    <dbReference type="NCBI Taxonomy" id="2038277"/>
    <lineage>
        <taxon>Bacteria</taxon>
        <taxon>Pseudomonadati</taxon>
        <taxon>Pseudomonadota</taxon>
        <taxon>Alphaproteobacteria</taxon>
        <taxon>Hyphomicrobiales</taxon>
        <taxon>Methylobacteriaceae</taxon>
        <taxon>Methylobacterium</taxon>
    </lineage>
</organism>
<dbReference type="AlphaFoldDB" id="A0AA37M7U1"/>
<dbReference type="EMBL" id="BPQJ01000035">
    <property type="protein sequence ID" value="GJD65141.1"/>
    <property type="molecule type" value="Genomic_DNA"/>
</dbReference>